<name>A0A5N3VM38_MUNMU</name>
<dbReference type="InterPro" id="IPR011332">
    <property type="entry name" value="Ribosomal_zn-bd"/>
</dbReference>
<dbReference type="GO" id="GO:0003735">
    <property type="term" value="F:structural constituent of ribosome"/>
    <property type="evidence" value="ECO:0007669"/>
    <property type="project" value="InterPro"/>
</dbReference>
<sequence>ALTNTVNVPKTHQTFCKNCGKRQPHKGTQDRKGKDSLPAWGEWHHAREQSDDGGQTRPIFRQKAKTTKKIVLQLECIKPNYKRILAKRYKHFELGGDKKRKRQMIPF</sequence>
<feature type="non-terminal residue" evidence="6">
    <location>
        <position position="1"/>
    </location>
</feature>
<dbReference type="Gene3D" id="3.10.450.80">
    <property type="match status" value="1"/>
</dbReference>
<dbReference type="PANTHER" id="PTHR10369">
    <property type="entry name" value="60S RIBOSOMAL PROTEIN L36A/L44"/>
    <property type="match status" value="1"/>
</dbReference>
<dbReference type="Proteomes" id="UP000326458">
    <property type="component" value="Unassembled WGS sequence"/>
</dbReference>
<comment type="caution">
    <text evidence="6">The sequence shown here is derived from an EMBL/GenBank/DDBJ whole genome shotgun (WGS) entry which is preliminary data.</text>
</comment>
<evidence type="ECO:0000256" key="5">
    <source>
        <dbReference type="SAM" id="MobiDB-lite"/>
    </source>
</evidence>
<dbReference type="InterPro" id="IPR000552">
    <property type="entry name" value="Ribosomal_eL44"/>
</dbReference>
<evidence type="ECO:0000256" key="1">
    <source>
        <dbReference type="ARBA" id="ARBA00009364"/>
    </source>
</evidence>
<reference evidence="6 7" key="1">
    <citation type="submission" date="2019-06" db="EMBL/GenBank/DDBJ databases">
        <title>Discovery of a novel chromosome fission-fusion reversal in muntjac.</title>
        <authorList>
            <person name="Mudd A.B."/>
            <person name="Bredeson J.V."/>
            <person name="Baum R."/>
            <person name="Hockemeyer D."/>
            <person name="Rokhsar D.S."/>
        </authorList>
    </citation>
    <scope>NUCLEOTIDE SEQUENCE [LARGE SCALE GENOMIC DNA]</scope>
    <source>
        <strain evidence="6">UTSW_UCB_Mm</strain>
        <tissue evidence="6">Fibroblast cell line</tissue>
    </source>
</reference>
<comment type="subunit">
    <text evidence="2">Component of the large ribosomal subunit.</text>
</comment>
<evidence type="ECO:0000313" key="7">
    <source>
        <dbReference type="Proteomes" id="UP000326458"/>
    </source>
</evidence>
<gene>
    <name evidence="6" type="ORF">FD754_015168</name>
</gene>
<protein>
    <recommendedName>
        <fullName evidence="8">60S ribosomal protein L36a</fullName>
    </recommendedName>
</protein>
<dbReference type="SUPFAM" id="SSF57829">
    <property type="entry name" value="Zn-binding ribosomal proteins"/>
    <property type="match status" value="1"/>
</dbReference>
<evidence type="ECO:0008006" key="8">
    <source>
        <dbReference type="Google" id="ProtNLM"/>
    </source>
</evidence>
<keyword evidence="3" id="KW-0689">Ribosomal protein</keyword>
<dbReference type="GO" id="GO:0005840">
    <property type="term" value="C:ribosome"/>
    <property type="evidence" value="ECO:0007669"/>
    <property type="project" value="UniProtKB-KW"/>
</dbReference>
<dbReference type="InterPro" id="IPR053708">
    <property type="entry name" value="Ribosomal_LSU_eL42"/>
</dbReference>
<keyword evidence="4" id="KW-0687">Ribonucleoprotein</keyword>
<dbReference type="FunFam" id="3.10.450.80:FF:000001">
    <property type="entry name" value="60S ribosomal protein L44"/>
    <property type="match status" value="1"/>
</dbReference>
<feature type="region of interest" description="Disordered" evidence="5">
    <location>
        <begin position="17"/>
        <end position="41"/>
    </location>
</feature>
<dbReference type="Pfam" id="PF00935">
    <property type="entry name" value="Ribosomal_L44"/>
    <property type="match status" value="1"/>
</dbReference>
<dbReference type="AlphaFoldDB" id="A0A5N3VM38"/>
<organism evidence="6 7">
    <name type="scientific">Muntiacus muntjak</name>
    <name type="common">Barking deer</name>
    <name type="synonym">Indian muntjac</name>
    <dbReference type="NCBI Taxonomy" id="9888"/>
    <lineage>
        <taxon>Eukaryota</taxon>
        <taxon>Metazoa</taxon>
        <taxon>Chordata</taxon>
        <taxon>Craniata</taxon>
        <taxon>Vertebrata</taxon>
        <taxon>Euteleostomi</taxon>
        <taxon>Mammalia</taxon>
        <taxon>Eutheria</taxon>
        <taxon>Laurasiatheria</taxon>
        <taxon>Artiodactyla</taxon>
        <taxon>Ruminantia</taxon>
        <taxon>Pecora</taxon>
        <taxon>Cervidae</taxon>
        <taxon>Muntiacinae</taxon>
        <taxon>Muntiacus</taxon>
    </lineage>
</organism>
<accession>A0A5N3VM38</accession>
<dbReference type="GO" id="GO:1990904">
    <property type="term" value="C:ribonucleoprotein complex"/>
    <property type="evidence" value="ECO:0007669"/>
    <property type="project" value="UniProtKB-KW"/>
</dbReference>
<evidence type="ECO:0000256" key="3">
    <source>
        <dbReference type="ARBA" id="ARBA00022980"/>
    </source>
</evidence>
<evidence type="ECO:0000256" key="4">
    <source>
        <dbReference type="ARBA" id="ARBA00023274"/>
    </source>
</evidence>
<comment type="similarity">
    <text evidence="1">Belongs to the eukaryotic ribosomal protein eL42 family.</text>
</comment>
<keyword evidence="7" id="KW-1185">Reference proteome</keyword>
<dbReference type="EMBL" id="VCEA01000002">
    <property type="protein sequence ID" value="KAB0350311.1"/>
    <property type="molecule type" value="Genomic_DNA"/>
</dbReference>
<evidence type="ECO:0000256" key="2">
    <source>
        <dbReference type="ARBA" id="ARBA00011133"/>
    </source>
</evidence>
<evidence type="ECO:0000313" key="6">
    <source>
        <dbReference type="EMBL" id="KAB0350311.1"/>
    </source>
</evidence>
<proteinExistence type="inferred from homology"/>
<dbReference type="GO" id="GO:0006412">
    <property type="term" value="P:translation"/>
    <property type="evidence" value="ECO:0007669"/>
    <property type="project" value="InterPro"/>
</dbReference>